<dbReference type="GO" id="GO:0043565">
    <property type="term" value="F:sequence-specific DNA binding"/>
    <property type="evidence" value="ECO:0007669"/>
    <property type="project" value="InterPro"/>
</dbReference>
<name>A0A975QK41_9ACTN</name>
<dbReference type="AlphaFoldDB" id="A0A975QK41"/>
<accession>A0A975QK41</accession>
<dbReference type="PROSITE" id="PS01124">
    <property type="entry name" value="HTH_ARAC_FAMILY_2"/>
    <property type="match status" value="1"/>
</dbReference>
<dbReference type="InterPro" id="IPR018060">
    <property type="entry name" value="HTH_AraC"/>
</dbReference>
<dbReference type="GO" id="GO:0003700">
    <property type="term" value="F:DNA-binding transcription factor activity"/>
    <property type="evidence" value="ECO:0007669"/>
    <property type="project" value="InterPro"/>
</dbReference>
<feature type="domain" description="HTH araC/xylS-type" evidence="1">
    <location>
        <begin position="1"/>
        <end position="57"/>
    </location>
</feature>
<dbReference type="EMBL" id="CP074402">
    <property type="protein sequence ID" value="QVJ01143.1"/>
    <property type="molecule type" value="Genomic_DNA"/>
</dbReference>
<proteinExistence type="predicted"/>
<gene>
    <name evidence="2" type="ORF">KGD82_23545</name>
</gene>
<dbReference type="KEGG" id="nec:KGD82_23545"/>
<evidence type="ECO:0000313" key="3">
    <source>
        <dbReference type="Proteomes" id="UP000682416"/>
    </source>
</evidence>
<reference evidence="2" key="1">
    <citation type="submission" date="2021-05" db="EMBL/GenBank/DDBJ databases">
        <authorList>
            <person name="Kaiqin L."/>
            <person name="Jian G."/>
        </authorList>
    </citation>
    <scope>NUCLEOTIDE SEQUENCE</scope>
    <source>
        <strain evidence="2">HDS5</strain>
    </source>
</reference>
<evidence type="ECO:0000313" key="2">
    <source>
        <dbReference type="EMBL" id="QVJ01143.1"/>
    </source>
</evidence>
<keyword evidence="3" id="KW-1185">Reference proteome</keyword>
<sequence>MASAHHVSVRYLHRIFQEQGDTVTAWIRERRLARARHDLGDETLAHVPVYLIARKWGSPAPRCSAGPSATSTASPPGTCVPDAPAGETVHRAGTPVDSLTWCARFLDLRRHGPARCLASAMTDVPRPEGRSCADTPPPCPHRWSLEDRRARRRTGHPLTLMGAPAQAHEVDSPQPRVVAERVESSGTKVTTFSDGGVVRDAPAGSVEAMDTSCSSNSLCLWGGTNYTGRKVSTNVSLGCWTLIGPMNTRSLKTGSNRSLLGLYSGRQCTGSVSPSYGPGSSAPSVYYATASAL</sequence>
<evidence type="ECO:0000259" key="1">
    <source>
        <dbReference type="PROSITE" id="PS01124"/>
    </source>
</evidence>
<organism evidence="2 3">
    <name type="scientific">Nocardiopsis eucommiae</name>
    <dbReference type="NCBI Taxonomy" id="2831970"/>
    <lineage>
        <taxon>Bacteria</taxon>
        <taxon>Bacillati</taxon>
        <taxon>Actinomycetota</taxon>
        <taxon>Actinomycetes</taxon>
        <taxon>Streptosporangiales</taxon>
        <taxon>Nocardiopsidaceae</taxon>
        <taxon>Nocardiopsis</taxon>
    </lineage>
</organism>
<dbReference type="Gene3D" id="1.10.10.60">
    <property type="entry name" value="Homeodomain-like"/>
    <property type="match status" value="1"/>
</dbReference>
<protein>
    <submittedName>
        <fullName evidence="2">Helix-turn-helix domain-containing protein</fullName>
    </submittedName>
</protein>
<dbReference type="Proteomes" id="UP000682416">
    <property type="component" value="Chromosome"/>
</dbReference>
<dbReference type="Pfam" id="PF03995">
    <property type="entry name" value="Inhibitor_I36"/>
    <property type="match status" value="1"/>
</dbReference>